<protein>
    <submittedName>
        <fullName evidence="3">Cytochrome P450</fullName>
    </submittedName>
</protein>
<reference evidence="3" key="1">
    <citation type="submission" date="2016-04" db="UniProtKB">
        <authorList>
            <consortium name="WormBaseParasite"/>
        </authorList>
    </citation>
    <scope>IDENTIFICATION</scope>
</reference>
<proteinExistence type="predicted"/>
<dbReference type="STRING" id="27835.A0A0N4XDF4"/>
<evidence type="ECO:0000313" key="3">
    <source>
        <dbReference type="WBParaSite" id="NBR_0000054801-mRNA-1"/>
    </source>
</evidence>
<dbReference type="AlphaFoldDB" id="A0A0N4XDF4"/>
<dbReference type="Proteomes" id="UP000271162">
    <property type="component" value="Unassembled WGS sequence"/>
</dbReference>
<name>A0A0N4XDF4_NIPBR</name>
<sequence length="134" mass="15138">MSSQSDEENEVHPLVSNLLGQKFIPRSGHVFRYDRDEMIRLSTAPLSMQRPDILSVDFNGDDGKFSPFKWLEHRWEVEGIKNRAPTKKLQDALNAGVFLLRYLFATISVYKVAGFEVLGSCTTLLPVECSCKTG</sequence>
<gene>
    <name evidence="1" type="ORF">NBR_LOCUS549</name>
</gene>
<organism evidence="3">
    <name type="scientific">Nippostrongylus brasiliensis</name>
    <name type="common">Rat hookworm</name>
    <dbReference type="NCBI Taxonomy" id="27835"/>
    <lineage>
        <taxon>Eukaryota</taxon>
        <taxon>Metazoa</taxon>
        <taxon>Ecdysozoa</taxon>
        <taxon>Nematoda</taxon>
        <taxon>Chromadorea</taxon>
        <taxon>Rhabditida</taxon>
        <taxon>Rhabditina</taxon>
        <taxon>Rhabditomorpha</taxon>
        <taxon>Strongyloidea</taxon>
        <taxon>Heligmosomidae</taxon>
        <taxon>Nippostrongylus</taxon>
    </lineage>
</organism>
<evidence type="ECO:0000313" key="1">
    <source>
        <dbReference type="EMBL" id="VDL63279.1"/>
    </source>
</evidence>
<accession>A0A0N4XDF4</accession>
<reference evidence="1 2" key="2">
    <citation type="submission" date="2018-11" db="EMBL/GenBank/DDBJ databases">
        <authorList>
            <consortium name="Pathogen Informatics"/>
        </authorList>
    </citation>
    <scope>NUCLEOTIDE SEQUENCE [LARGE SCALE GENOMIC DNA]</scope>
</reference>
<dbReference type="WBParaSite" id="NBR_0000054801-mRNA-1">
    <property type="protein sequence ID" value="NBR_0000054801-mRNA-1"/>
    <property type="gene ID" value="NBR_0000054801"/>
</dbReference>
<keyword evidence="2" id="KW-1185">Reference proteome</keyword>
<evidence type="ECO:0000313" key="2">
    <source>
        <dbReference type="Proteomes" id="UP000271162"/>
    </source>
</evidence>
<dbReference type="EMBL" id="UYSL01000249">
    <property type="protein sequence ID" value="VDL63279.1"/>
    <property type="molecule type" value="Genomic_DNA"/>
</dbReference>